<dbReference type="Proteomes" id="UP000789920">
    <property type="component" value="Unassembled WGS sequence"/>
</dbReference>
<comment type="caution">
    <text evidence="1">The sequence shown here is derived from an EMBL/GenBank/DDBJ whole genome shotgun (WGS) entry which is preliminary data.</text>
</comment>
<feature type="non-terminal residue" evidence="1">
    <location>
        <position position="1"/>
    </location>
</feature>
<evidence type="ECO:0000313" key="2">
    <source>
        <dbReference type="Proteomes" id="UP000789920"/>
    </source>
</evidence>
<protein>
    <submittedName>
        <fullName evidence="1">37113_t:CDS:1</fullName>
    </submittedName>
</protein>
<gene>
    <name evidence="1" type="ORF">RPERSI_LOCUS26672</name>
</gene>
<evidence type="ECO:0000313" key="1">
    <source>
        <dbReference type="EMBL" id="CAG8826182.1"/>
    </source>
</evidence>
<dbReference type="EMBL" id="CAJVQC010091758">
    <property type="protein sequence ID" value="CAG8826182.1"/>
    <property type="molecule type" value="Genomic_DNA"/>
</dbReference>
<keyword evidence="2" id="KW-1185">Reference proteome</keyword>
<name>A0ACA9S5H6_9GLOM</name>
<organism evidence="1 2">
    <name type="scientific">Racocetra persica</name>
    <dbReference type="NCBI Taxonomy" id="160502"/>
    <lineage>
        <taxon>Eukaryota</taxon>
        <taxon>Fungi</taxon>
        <taxon>Fungi incertae sedis</taxon>
        <taxon>Mucoromycota</taxon>
        <taxon>Glomeromycotina</taxon>
        <taxon>Glomeromycetes</taxon>
        <taxon>Diversisporales</taxon>
        <taxon>Gigasporaceae</taxon>
        <taxon>Racocetra</taxon>
    </lineage>
</organism>
<accession>A0ACA9S5H6</accession>
<sequence length="63" mass="7276">WEETQMNLKLTLQRRIYGIHAPLRHMIEQSIVSKVKRLPGLPSSNLGLEILMGKDETIDFEIS</sequence>
<reference evidence="1" key="1">
    <citation type="submission" date="2021-06" db="EMBL/GenBank/DDBJ databases">
        <authorList>
            <person name="Kallberg Y."/>
            <person name="Tangrot J."/>
            <person name="Rosling A."/>
        </authorList>
    </citation>
    <scope>NUCLEOTIDE SEQUENCE</scope>
    <source>
        <strain evidence="1">MA461A</strain>
    </source>
</reference>
<proteinExistence type="predicted"/>